<dbReference type="GO" id="GO:0051015">
    <property type="term" value="F:actin filament binding"/>
    <property type="evidence" value="ECO:0007669"/>
    <property type="project" value="InterPro"/>
</dbReference>
<dbReference type="GO" id="GO:0030426">
    <property type="term" value="C:growth cone"/>
    <property type="evidence" value="ECO:0007669"/>
    <property type="project" value="TreeGrafter"/>
</dbReference>
<dbReference type="InterPro" id="IPR022768">
    <property type="entry name" value="Fascin-like_dom"/>
</dbReference>
<dbReference type="FunFam" id="2.80.10.50:FF:000010">
    <property type="entry name" value="Fascin"/>
    <property type="match status" value="1"/>
</dbReference>
<dbReference type="Ensembl" id="ENSPKIT00000022601.1">
    <property type="protein sequence ID" value="ENSPKIP00000041565.1"/>
    <property type="gene ID" value="ENSPKIG00000018067.1"/>
</dbReference>
<organism evidence="9 10">
    <name type="scientific">Paramormyrops kingsleyae</name>
    <dbReference type="NCBI Taxonomy" id="1676925"/>
    <lineage>
        <taxon>Eukaryota</taxon>
        <taxon>Metazoa</taxon>
        <taxon>Chordata</taxon>
        <taxon>Craniata</taxon>
        <taxon>Vertebrata</taxon>
        <taxon>Euteleostomi</taxon>
        <taxon>Actinopterygii</taxon>
        <taxon>Neopterygii</taxon>
        <taxon>Teleostei</taxon>
        <taxon>Osteoglossocephala</taxon>
        <taxon>Osteoglossomorpha</taxon>
        <taxon>Osteoglossiformes</taxon>
        <taxon>Mormyridae</taxon>
        <taxon>Paramormyrops</taxon>
    </lineage>
</organism>
<dbReference type="GO" id="GO:0030175">
    <property type="term" value="C:filopodium"/>
    <property type="evidence" value="ECO:0007669"/>
    <property type="project" value="TreeGrafter"/>
</dbReference>
<dbReference type="GO" id="GO:0051017">
    <property type="term" value="P:actin filament bundle assembly"/>
    <property type="evidence" value="ECO:0007669"/>
    <property type="project" value="TreeGrafter"/>
</dbReference>
<dbReference type="FunFam" id="2.80.10.50:FF:000030">
    <property type="entry name" value="Fascin"/>
    <property type="match status" value="1"/>
</dbReference>
<evidence type="ECO:0000256" key="1">
    <source>
        <dbReference type="ARBA" id="ARBA00004245"/>
    </source>
</evidence>
<dbReference type="GO" id="GO:0030027">
    <property type="term" value="C:lamellipodium"/>
    <property type="evidence" value="ECO:0007669"/>
    <property type="project" value="TreeGrafter"/>
</dbReference>
<dbReference type="FunFam" id="2.80.10.50:FF:000015">
    <property type="entry name" value="Fascin"/>
    <property type="match status" value="1"/>
</dbReference>
<evidence type="ECO:0000256" key="3">
    <source>
        <dbReference type="ARBA" id="ARBA00022490"/>
    </source>
</evidence>
<dbReference type="GO" id="GO:0030674">
    <property type="term" value="F:protein-macromolecule adaptor activity"/>
    <property type="evidence" value="ECO:0007669"/>
    <property type="project" value="InterPro"/>
</dbReference>
<dbReference type="STRING" id="1676925.ENSPKIP00000041565"/>
<keyword evidence="5 7" id="KW-0206">Cytoskeleton</keyword>
<evidence type="ECO:0000256" key="5">
    <source>
        <dbReference type="ARBA" id="ARBA00023212"/>
    </source>
</evidence>
<dbReference type="CDD" id="cd23356">
    <property type="entry name" value="beta-trefoil_FSCN1_rpt4"/>
    <property type="match status" value="1"/>
</dbReference>
<evidence type="ECO:0000256" key="6">
    <source>
        <dbReference type="ARBA" id="ARBA00067375"/>
    </source>
</evidence>
<dbReference type="CDD" id="cd23344">
    <property type="entry name" value="beta-trefoil_FSCN1_rpt1"/>
    <property type="match status" value="1"/>
</dbReference>
<feature type="domain" description="Fascin-like" evidence="8">
    <location>
        <begin position="382"/>
        <end position="484"/>
    </location>
</feature>
<keyword evidence="10" id="KW-1185">Reference proteome</keyword>
<sequence length="484" mass="54091">MTANGTSDMLKIQFGLINCGNKYLTAETFGFKINASATSMKKKQIWTLEQDGDDSNVVFLKSHLGRYIAADKDGNITCDSETPGEDCKFTITAHDDGRWSLQSEPHKRYLGGTEDRIVCFAQTISVAEKWSVHIAMHPQVNIYSITRKRYAHLSSKVDEIAIDRDVPWGVDSLITLVFQDQKYHLQTSDNRFLKSDGSLAQKPDKMTGYTLEFRSGKVAFRDCEGKYLAPSGPSGTMKSGKSSKVGKDELFVLEQSHPQVVLTSGNDRNVSTRQGMDLSANQDEESDQETFQMEISKDTKKCAFRTCTGKYWTLTANGGLQSANCYFDIEWRDRKITLRAANGKYVAAKKNGQLAATIESAETEEFLMKLINRPLIVLRGEHGFIGCRRVTGTLDCNRSSYDVFQLDFDNGAYSLRDCTGKYWMVGSESTVTSSSDTPVHFLLEFCDYNKVAIKTTKGKYLKGDHAGVLKANADAVESSTMWEY</sequence>
<reference evidence="9" key="2">
    <citation type="submission" date="2025-09" db="UniProtKB">
        <authorList>
            <consortium name="Ensembl"/>
        </authorList>
    </citation>
    <scope>IDENTIFICATION</scope>
</reference>
<reference evidence="9" key="1">
    <citation type="submission" date="2025-08" db="UniProtKB">
        <authorList>
            <consortium name="Ensembl"/>
        </authorList>
    </citation>
    <scope>IDENTIFICATION</scope>
</reference>
<keyword evidence="3 7" id="KW-0963">Cytoplasm</keyword>
<dbReference type="Gene3D" id="2.80.10.50">
    <property type="match status" value="4"/>
</dbReference>
<dbReference type="FunFam" id="2.80.10.50:FF:000008">
    <property type="entry name" value="Fascin"/>
    <property type="match status" value="1"/>
</dbReference>
<evidence type="ECO:0000256" key="4">
    <source>
        <dbReference type="ARBA" id="ARBA00023203"/>
    </source>
</evidence>
<feature type="domain" description="Fascin-like" evidence="8">
    <location>
        <begin position="266"/>
        <end position="365"/>
    </location>
</feature>
<dbReference type="GO" id="GO:0005902">
    <property type="term" value="C:microvillus"/>
    <property type="evidence" value="ECO:0007669"/>
    <property type="project" value="TreeGrafter"/>
</dbReference>
<evidence type="ECO:0000259" key="8">
    <source>
        <dbReference type="Pfam" id="PF06268"/>
    </source>
</evidence>
<keyword evidence="4 7" id="KW-0009">Actin-binding</keyword>
<feature type="domain" description="Fascin-like" evidence="8">
    <location>
        <begin position="21"/>
        <end position="132"/>
    </location>
</feature>
<evidence type="ECO:0000256" key="7">
    <source>
        <dbReference type="PIRNR" id="PIRNR005682"/>
    </source>
</evidence>
<dbReference type="InterPro" id="IPR010431">
    <property type="entry name" value="Fascin"/>
</dbReference>
<dbReference type="GO" id="GO:0016477">
    <property type="term" value="P:cell migration"/>
    <property type="evidence" value="ECO:0007669"/>
    <property type="project" value="TreeGrafter"/>
</dbReference>
<feature type="domain" description="Fascin-like" evidence="8">
    <location>
        <begin position="141"/>
        <end position="252"/>
    </location>
</feature>
<dbReference type="InterPro" id="IPR008999">
    <property type="entry name" value="Actin-crosslinking"/>
</dbReference>
<name>A0A3B3TFX5_9TELE</name>
<dbReference type="GO" id="GO:0015629">
    <property type="term" value="C:actin cytoskeleton"/>
    <property type="evidence" value="ECO:0007669"/>
    <property type="project" value="TreeGrafter"/>
</dbReference>
<protein>
    <recommendedName>
        <fullName evidence="6 7">Fascin</fullName>
    </recommendedName>
</protein>
<dbReference type="PANTHER" id="PTHR10551">
    <property type="entry name" value="FASCIN"/>
    <property type="match status" value="1"/>
</dbReference>
<evidence type="ECO:0000313" key="9">
    <source>
        <dbReference type="Ensembl" id="ENSPKIP00000041565.1"/>
    </source>
</evidence>
<dbReference type="GO" id="GO:0001726">
    <property type="term" value="C:ruffle"/>
    <property type="evidence" value="ECO:0007669"/>
    <property type="project" value="TreeGrafter"/>
</dbReference>
<dbReference type="GO" id="GO:0005737">
    <property type="term" value="C:cytoplasm"/>
    <property type="evidence" value="ECO:0007669"/>
    <property type="project" value="TreeGrafter"/>
</dbReference>
<dbReference type="Proteomes" id="UP000261540">
    <property type="component" value="Unplaced"/>
</dbReference>
<dbReference type="PIRSF" id="PIRSF005682">
    <property type="entry name" value="Fascin"/>
    <property type="match status" value="1"/>
</dbReference>
<dbReference type="GeneTree" id="ENSGT00950000183157"/>
<proteinExistence type="inferred from homology"/>
<comment type="subcellular location">
    <subcellularLocation>
        <location evidence="1 7">Cytoplasm</location>
        <location evidence="1 7">Cytoskeleton</location>
    </subcellularLocation>
</comment>
<dbReference type="GO" id="GO:0007163">
    <property type="term" value="P:establishment or maintenance of cell polarity"/>
    <property type="evidence" value="ECO:0007669"/>
    <property type="project" value="TreeGrafter"/>
</dbReference>
<dbReference type="CDD" id="cd23348">
    <property type="entry name" value="beta-trefoil_FSCN1_rpt2"/>
    <property type="match status" value="1"/>
</dbReference>
<accession>A0A3B3TFX5</accession>
<evidence type="ECO:0000313" key="10">
    <source>
        <dbReference type="Proteomes" id="UP000261540"/>
    </source>
</evidence>
<dbReference type="SUPFAM" id="SSF50405">
    <property type="entry name" value="Actin-crosslinking proteins"/>
    <property type="match status" value="4"/>
</dbReference>
<dbReference type="PANTHER" id="PTHR10551:SF39">
    <property type="entry name" value="FASCIN"/>
    <property type="match status" value="1"/>
</dbReference>
<dbReference type="InterPro" id="IPR024703">
    <property type="entry name" value="Fascin_metazoans"/>
</dbReference>
<dbReference type="GO" id="GO:0031253">
    <property type="term" value="C:cell projection membrane"/>
    <property type="evidence" value="ECO:0007669"/>
    <property type="project" value="TreeGrafter"/>
</dbReference>
<dbReference type="AlphaFoldDB" id="A0A3B3TFX5"/>
<comment type="similarity">
    <text evidence="2 7">Belongs to the fascin family.</text>
</comment>
<dbReference type="Pfam" id="PF06268">
    <property type="entry name" value="Fascin"/>
    <property type="match status" value="4"/>
</dbReference>
<evidence type="ECO:0000256" key="2">
    <source>
        <dbReference type="ARBA" id="ARBA00007415"/>
    </source>
</evidence>